<evidence type="ECO:0000256" key="3">
    <source>
        <dbReference type="ARBA" id="ARBA00023237"/>
    </source>
</evidence>
<dbReference type="PROSITE" id="PS51123">
    <property type="entry name" value="OMPA_2"/>
    <property type="match status" value="1"/>
</dbReference>
<evidence type="ECO:0000256" key="5">
    <source>
        <dbReference type="SAM" id="MobiDB-lite"/>
    </source>
</evidence>
<evidence type="ECO:0000313" key="9">
    <source>
        <dbReference type="Proteomes" id="UP000186819"/>
    </source>
</evidence>
<gene>
    <name evidence="8" type="ORF">SAMN05421829_106238</name>
</gene>
<accession>A0A1N6VCU0</accession>
<dbReference type="AlphaFoldDB" id="A0A1N6VCU0"/>
<feature type="region of interest" description="Disordered" evidence="5">
    <location>
        <begin position="226"/>
        <end position="252"/>
    </location>
</feature>
<evidence type="ECO:0000256" key="4">
    <source>
        <dbReference type="PROSITE-ProRule" id="PRU00473"/>
    </source>
</evidence>
<dbReference type="InterPro" id="IPR050330">
    <property type="entry name" value="Bact_OuterMem_StrucFunc"/>
</dbReference>
<dbReference type="OrthoDB" id="9782229at2"/>
<dbReference type="PANTHER" id="PTHR30329">
    <property type="entry name" value="STATOR ELEMENT OF FLAGELLAR MOTOR COMPLEX"/>
    <property type="match status" value="1"/>
</dbReference>
<dbReference type="Pfam" id="PF00691">
    <property type="entry name" value="OmpA"/>
    <property type="match status" value="1"/>
</dbReference>
<comment type="subcellular location">
    <subcellularLocation>
        <location evidence="1">Cell outer membrane</location>
    </subcellularLocation>
</comment>
<dbReference type="STRING" id="34027.SAMN05421829_106238"/>
<dbReference type="InterPro" id="IPR036737">
    <property type="entry name" value="OmpA-like_sf"/>
</dbReference>
<dbReference type="PANTHER" id="PTHR30329:SF21">
    <property type="entry name" value="LIPOPROTEIN YIAD-RELATED"/>
    <property type="match status" value="1"/>
</dbReference>
<name>A0A1N6VCU0_9RHOO</name>
<reference evidence="9" key="1">
    <citation type="submission" date="2017-01" db="EMBL/GenBank/DDBJ databases">
        <authorList>
            <person name="Varghese N."/>
            <person name="Submissions S."/>
        </authorList>
    </citation>
    <scope>NUCLEOTIDE SEQUENCE [LARGE SCALE GENOMIC DNA]</scope>
    <source>
        <strain evidence="9">ATCC 51758</strain>
    </source>
</reference>
<dbReference type="PRINTS" id="PR01021">
    <property type="entry name" value="OMPADOMAIN"/>
</dbReference>
<dbReference type="SUPFAM" id="SSF103088">
    <property type="entry name" value="OmpA-like"/>
    <property type="match status" value="1"/>
</dbReference>
<dbReference type="PRINTS" id="PR01023">
    <property type="entry name" value="NAFLGMOTY"/>
</dbReference>
<dbReference type="RefSeq" id="WP_076602232.1">
    <property type="nucleotide sequence ID" value="NZ_FTMD01000006.1"/>
</dbReference>
<evidence type="ECO:0000256" key="6">
    <source>
        <dbReference type="SAM" id="SignalP"/>
    </source>
</evidence>
<organism evidence="8 9">
    <name type="scientific">Aromatoleum tolulyticum</name>
    <dbReference type="NCBI Taxonomy" id="34027"/>
    <lineage>
        <taxon>Bacteria</taxon>
        <taxon>Pseudomonadati</taxon>
        <taxon>Pseudomonadota</taxon>
        <taxon>Betaproteobacteria</taxon>
        <taxon>Rhodocyclales</taxon>
        <taxon>Rhodocyclaceae</taxon>
        <taxon>Aromatoleum</taxon>
    </lineage>
</organism>
<feature type="chain" id="PRO_5013043121" evidence="6">
    <location>
        <begin position="23"/>
        <end position="260"/>
    </location>
</feature>
<keyword evidence="9" id="KW-1185">Reference proteome</keyword>
<dbReference type="Gene3D" id="3.40.1520.20">
    <property type="match status" value="1"/>
</dbReference>
<keyword evidence="3" id="KW-0998">Cell outer membrane</keyword>
<dbReference type="Proteomes" id="UP000186819">
    <property type="component" value="Unassembled WGS sequence"/>
</dbReference>
<dbReference type="EMBL" id="FTMD01000006">
    <property type="protein sequence ID" value="SIQ75577.1"/>
    <property type="molecule type" value="Genomic_DNA"/>
</dbReference>
<protein>
    <submittedName>
        <fullName evidence="8">OmpA-OmpF porin, OOP family</fullName>
    </submittedName>
</protein>
<evidence type="ECO:0000313" key="8">
    <source>
        <dbReference type="EMBL" id="SIQ75577.1"/>
    </source>
</evidence>
<evidence type="ECO:0000256" key="2">
    <source>
        <dbReference type="ARBA" id="ARBA00023136"/>
    </source>
</evidence>
<proteinExistence type="predicted"/>
<dbReference type="InterPro" id="IPR006665">
    <property type="entry name" value="OmpA-like"/>
</dbReference>
<keyword evidence="2 4" id="KW-0472">Membrane</keyword>
<sequence length="260" mass="27268">MILKFSSALAAGLLYAAAGMSAQPPQTPAPDGMVYVTGTVPDENARVAVISRLRDLYGADKVVDRLDSGGVVAPPDWTGHVVKTLGNGIRNVRQGQLDVNGTQVTISGNVTNEARRQQVASEIATALNPTYTVNNGLRVPAGSQALLDQTLADRVVEFESGSAILTPTGIAILDEMAAAIGRLDRPRVDIIGHTDSTGNRMANITLSLARADAVKTYLTGKGIPAAGLSAHGAGPDRPVTPNDTPEGRARNRRIEFRLAE</sequence>
<dbReference type="CDD" id="cd07185">
    <property type="entry name" value="OmpA_C-like"/>
    <property type="match status" value="1"/>
</dbReference>
<dbReference type="GO" id="GO:0009279">
    <property type="term" value="C:cell outer membrane"/>
    <property type="evidence" value="ECO:0007669"/>
    <property type="project" value="UniProtKB-SubCell"/>
</dbReference>
<dbReference type="InterPro" id="IPR006664">
    <property type="entry name" value="OMP_bac"/>
</dbReference>
<keyword evidence="6" id="KW-0732">Signal</keyword>
<feature type="domain" description="OmpA-like" evidence="7">
    <location>
        <begin position="145"/>
        <end position="260"/>
    </location>
</feature>
<dbReference type="Gene3D" id="3.30.1330.60">
    <property type="entry name" value="OmpA-like domain"/>
    <property type="match status" value="1"/>
</dbReference>
<feature type="signal peptide" evidence="6">
    <location>
        <begin position="1"/>
        <end position="22"/>
    </location>
</feature>
<evidence type="ECO:0000259" key="7">
    <source>
        <dbReference type="PROSITE" id="PS51123"/>
    </source>
</evidence>
<evidence type="ECO:0000256" key="1">
    <source>
        <dbReference type="ARBA" id="ARBA00004442"/>
    </source>
</evidence>